<sequence length="128" mass="14038">MTRQWIYTHNNRQWRLPAGAVDASDDTPRAAAERELAEETGVRAARWEPIGRVNGADSFTNHVDHVFLATDLTFGTAAREAGEADLYLHWLSFPKALELVTNGDIRHAGSVCGLLSIGLREEAVAAKP</sequence>
<dbReference type="PROSITE" id="PS51462">
    <property type="entry name" value="NUDIX"/>
    <property type="match status" value="1"/>
</dbReference>
<dbReference type="SUPFAM" id="SSF55811">
    <property type="entry name" value="Nudix"/>
    <property type="match status" value="1"/>
</dbReference>
<reference evidence="4 5" key="1">
    <citation type="submission" date="2023-07" db="EMBL/GenBank/DDBJ databases">
        <title>Sequencing the genomes of 1000 actinobacteria strains.</title>
        <authorList>
            <person name="Klenk H.-P."/>
        </authorList>
    </citation>
    <scope>NUCLEOTIDE SEQUENCE [LARGE SCALE GENOMIC DNA]</scope>
    <source>
        <strain evidence="4 5">DSM 43749</strain>
    </source>
</reference>
<name>A0ABU1Q8G2_9PSEU</name>
<protein>
    <submittedName>
        <fullName evidence="4">8-oxo-dGTP pyrophosphatase MutT (NUDIX family)</fullName>
    </submittedName>
</protein>
<dbReference type="PANTHER" id="PTHR11839">
    <property type="entry name" value="UDP/ADP-SUGAR PYROPHOSPHATASE"/>
    <property type="match status" value="1"/>
</dbReference>
<dbReference type="Gene3D" id="3.90.79.10">
    <property type="entry name" value="Nucleoside Triphosphate Pyrophosphohydrolase"/>
    <property type="match status" value="1"/>
</dbReference>
<keyword evidence="2" id="KW-0378">Hydrolase</keyword>
<organism evidence="4 5">
    <name type="scientific">Saccharothrix longispora</name>
    <dbReference type="NCBI Taxonomy" id="33920"/>
    <lineage>
        <taxon>Bacteria</taxon>
        <taxon>Bacillati</taxon>
        <taxon>Actinomycetota</taxon>
        <taxon>Actinomycetes</taxon>
        <taxon>Pseudonocardiales</taxon>
        <taxon>Pseudonocardiaceae</taxon>
        <taxon>Saccharothrix</taxon>
    </lineage>
</organism>
<evidence type="ECO:0000259" key="3">
    <source>
        <dbReference type="PROSITE" id="PS51462"/>
    </source>
</evidence>
<dbReference type="Proteomes" id="UP001268819">
    <property type="component" value="Unassembled WGS sequence"/>
</dbReference>
<feature type="domain" description="Nudix hydrolase" evidence="3">
    <location>
        <begin position="1"/>
        <end position="113"/>
    </location>
</feature>
<accession>A0ABU1Q8G2</accession>
<evidence type="ECO:0000256" key="1">
    <source>
        <dbReference type="ARBA" id="ARBA00001946"/>
    </source>
</evidence>
<evidence type="ECO:0000256" key="2">
    <source>
        <dbReference type="ARBA" id="ARBA00022801"/>
    </source>
</evidence>
<dbReference type="InterPro" id="IPR000086">
    <property type="entry name" value="NUDIX_hydrolase_dom"/>
</dbReference>
<dbReference type="InterPro" id="IPR015797">
    <property type="entry name" value="NUDIX_hydrolase-like_dom_sf"/>
</dbReference>
<evidence type="ECO:0000313" key="5">
    <source>
        <dbReference type="Proteomes" id="UP001268819"/>
    </source>
</evidence>
<dbReference type="Pfam" id="PF00293">
    <property type="entry name" value="NUDIX"/>
    <property type="match status" value="1"/>
</dbReference>
<proteinExistence type="predicted"/>
<evidence type="ECO:0000313" key="4">
    <source>
        <dbReference type="EMBL" id="MDR6598424.1"/>
    </source>
</evidence>
<dbReference type="PANTHER" id="PTHR11839:SF18">
    <property type="entry name" value="NUDIX HYDROLASE DOMAIN-CONTAINING PROTEIN"/>
    <property type="match status" value="1"/>
</dbReference>
<comment type="caution">
    <text evidence="4">The sequence shown here is derived from an EMBL/GenBank/DDBJ whole genome shotgun (WGS) entry which is preliminary data.</text>
</comment>
<keyword evidence="5" id="KW-1185">Reference proteome</keyword>
<dbReference type="EMBL" id="JAVDSG010000001">
    <property type="protein sequence ID" value="MDR6598424.1"/>
    <property type="molecule type" value="Genomic_DNA"/>
</dbReference>
<comment type="cofactor">
    <cofactor evidence="1">
        <name>Mg(2+)</name>
        <dbReference type="ChEBI" id="CHEBI:18420"/>
    </cofactor>
</comment>
<gene>
    <name evidence="4" type="ORF">J2S66_006808</name>
</gene>